<comment type="caution">
    <text evidence="2">The sequence shown here is derived from an EMBL/GenBank/DDBJ whole genome shotgun (WGS) entry which is preliminary data.</text>
</comment>
<name>A0AA38H3Z0_9TREE</name>
<reference evidence="2" key="1">
    <citation type="journal article" date="2022" name="G3 (Bethesda)">
        <title>High quality genome of the basidiomycete yeast Dioszegia hungarica PDD-24b-2 isolated from cloud water.</title>
        <authorList>
            <person name="Jarrige D."/>
            <person name="Haridas S."/>
            <person name="Bleykasten-Grosshans C."/>
            <person name="Joly M."/>
            <person name="Nadalig T."/>
            <person name="Sancelme M."/>
            <person name="Vuilleumier S."/>
            <person name="Grigoriev I.V."/>
            <person name="Amato P."/>
            <person name="Bringel F."/>
        </authorList>
    </citation>
    <scope>NUCLEOTIDE SEQUENCE</scope>
    <source>
        <strain evidence="2">PDD-24b-2</strain>
    </source>
</reference>
<sequence length="91" mass="9921">MGFTRPDQATLEQYRDAATQGHKSYWEQNGGSPNPDSYFPGYEAGWNTAAGALEQGLGLPDAEAQGKGDEEWEWKHGFKQGAKDVEKAGSN</sequence>
<dbReference type="Proteomes" id="UP001164286">
    <property type="component" value="Unassembled WGS sequence"/>
</dbReference>
<dbReference type="GeneID" id="77729167"/>
<feature type="compositionally biased region" description="Polar residues" evidence="1">
    <location>
        <begin position="26"/>
        <end position="35"/>
    </location>
</feature>
<proteinExistence type="predicted"/>
<accession>A0AA38H3Z0</accession>
<dbReference type="RefSeq" id="XP_052943282.1">
    <property type="nucleotide sequence ID" value="XM_053089962.1"/>
</dbReference>
<evidence type="ECO:0000256" key="1">
    <source>
        <dbReference type="SAM" id="MobiDB-lite"/>
    </source>
</evidence>
<organism evidence="2 3">
    <name type="scientific">Dioszegia hungarica</name>
    <dbReference type="NCBI Taxonomy" id="4972"/>
    <lineage>
        <taxon>Eukaryota</taxon>
        <taxon>Fungi</taxon>
        <taxon>Dikarya</taxon>
        <taxon>Basidiomycota</taxon>
        <taxon>Agaricomycotina</taxon>
        <taxon>Tremellomycetes</taxon>
        <taxon>Tremellales</taxon>
        <taxon>Bulleribasidiaceae</taxon>
        <taxon>Dioszegia</taxon>
    </lineage>
</organism>
<protein>
    <submittedName>
        <fullName evidence="2">Uncharacterized protein</fullName>
    </submittedName>
</protein>
<evidence type="ECO:0000313" key="3">
    <source>
        <dbReference type="Proteomes" id="UP001164286"/>
    </source>
</evidence>
<dbReference type="AlphaFoldDB" id="A0AA38H3Z0"/>
<dbReference type="EMBL" id="JAKWFO010000008">
    <property type="protein sequence ID" value="KAI9633505.1"/>
    <property type="molecule type" value="Genomic_DNA"/>
</dbReference>
<keyword evidence="3" id="KW-1185">Reference proteome</keyword>
<feature type="region of interest" description="Disordered" evidence="1">
    <location>
        <begin position="1"/>
        <end position="37"/>
    </location>
</feature>
<gene>
    <name evidence="2" type="ORF">MKK02DRAFT_38159</name>
</gene>
<evidence type="ECO:0000313" key="2">
    <source>
        <dbReference type="EMBL" id="KAI9633505.1"/>
    </source>
</evidence>